<evidence type="ECO:0000256" key="4">
    <source>
        <dbReference type="ARBA" id="ARBA00023015"/>
    </source>
</evidence>
<dbReference type="Pfam" id="PF01845">
    <property type="entry name" value="CcdB"/>
    <property type="match status" value="1"/>
</dbReference>
<evidence type="ECO:0000256" key="1">
    <source>
        <dbReference type="ARBA" id="ARBA00005230"/>
    </source>
</evidence>
<evidence type="ECO:0000256" key="2">
    <source>
        <dbReference type="ARBA" id="ARBA00015075"/>
    </source>
</evidence>
<evidence type="ECO:0000313" key="9">
    <source>
        <dbReference type="Proteomes" id="UP000197783"/>
    </source>
</evidence>
<protein>
    <recommendedName>
        <fullName evidence="2">Toxin CcdB</fullName>
    </recommendedName>
    <alternativeName>
        <fullName evidence="7">Cytotoxic protein CcdB</fullName>
    </alternativeName>
    <alternativeName>
        <fullName evidence="6">Protein LetD</fullName>
    </alternativeName>
</protein>
<dbReference type="InterPro" id="IPR011067">
    <property type="entry name" value="Plasmid_toxin/cell-grow_inhib"/>
</dbReference>
<dbReference type="AlphaFoldDB" id="A0A245ZPN0"/>
<evidence type="ECO:0000256" key="7">
    <source>
        <dbReference type="ARBA" id="ARBA00033135"/>
    </source>
</evidence>
<dbReference type="InterPro" id="IPR002712">
    <property type="entry name" value="CcdB"/>
</dbReference>
<proteinExistence type="inferred from homology"/>
<dbReference type="GO" id="GO:0008657">
    <property type="term" value="F:DNA topoisomerase type II (double strand cut, ATP-hydrolyzing) inhibitor activity"/>
    <property type="evidence" value="ECO:0007669"/>
    <property type="project" value="InterPro"/>
</dbReference>
<gene>
    <name evidence="8" type="ORF">SPMU_00150</name>
</gene>
<dbReference type="OrthoDB" id="9813510at2"/>
<keyword evidence="9" id="KW-1185">Reference proteome</keyword>
<evidence type="ECO:0000256" key="5">
    <source>
        <dbReference type="ARBA" id="ARBA00023163"/>
    </source>
</evidence>
<evidence type="ECO:0000256" key="6">
    <source>
        <dbReference type="ARBA" id="ARBA00029628"/>
    </source>
</evidence>
<organism evidence="8 9">
    <name type="scientific">Sphingomonas mucosissima</name>
    <dbReference type="NCBI Taxonomy" id="370959"/>
    <lineage>
        <taxon>Bacteria</taxon>
        <taxon>Pseudomonadati</taxon>
        <taxon>Pseudomonadota</taxon>
        <taxon>Alphaproteobacteria</taxon>
        <taxon>Sphingomonadales</taxon>
        <taxon>Sphingomonadaceae</taxon>
        <taxon>Sphingomonas</taxon>
    </lineage>
</organism>
<keyword evidence="4" id="KW-0805">Transcription regulation</keyword>
<keyword evidence="3" id="KW-0678">Repressor</keyword>
<dbReference type="GO" id="GO:0006276">
    <property type="term" value="P:plasmid maintenance"/>
    <property type="evidence" value="ECO:0007669"/>
    <property type="project" value="InterPro"/>
</dbReference>
<dbReference type="Gene3D" id="2.30.30.110">
    <property type="match status" value="1"/>
</dbReference>
<accession>A0A245ZPN0</accession>
<dbReference type="EMBL" id="NBBJ01000001">
    <property type="protein sequence ID" value="OWK31697.1"/>
    <property type="molecule type" value="Genomic_DNA"/>
</dbReference>
<dbReference type="RefSeq" id="WP_088330721.1">
    <property type="nucleotide sequence ID" value="NZ_NBBJ01000001.1"/>
</dbReference>
<keyword evidence="5" id="KW-0804">Transcription</keyword>
<comment type="similarity">
    <text evidence="1">Belongs to the CcdB toxin family.</text>
</comment>
<comment type="caution">
    <text evidence="8">The sequence shown here is derived from an EMBL/GenBank/DDBJ whole genome shotgun (WGS) entry which is preliminary data.</text>
</comment>
<dbReference type="SUPFAM" id="SSF50118">
    <property type="entry name" value="Cell growth inhibitor/plasmid maintenance toxic component"/>
    <property type="match status" value="1"/>
</dbReference>
<sequence length="98" mass="10923">MAKFDVFRTSEGWLALDCQSNSLSHLNTRLAVPLMPLANAPLPAARLNPRFVVDAQEVVMVTQFAAALPISELRHQLCRLDQHDYEISNALDMLISGF</sequence>
<evidence type="ECO:0000313" key="8">
    <source>
        <dbReference type="EMBL" id="OWK31697.1"/>
    </source>
</evidence>
<dbReference type="Proteomes" id="UP000197783">
    <property type="component" value="Unassembled WGS sequence"/>
</dbReference>
<name>A0A245ZPN0_9SPHN</name>
<evidence type="ECO:0000256" key="3">
    <source>
        <dbReference type="ARBA" id="ARBA00022491"/>
    </source>
</evidence>
<reference evidence="8 9" key="1">
    <citation type="submission" date="2017-03" db="EMBL/GenBank/DDBJ databases">
        <title>Genome sequence of Sphingomonas mucosissima DSM 17494.</title>
        <authorList>
            <person name="Poehlein A."/>
            <person name="Wuebbeler J.H."/>
            <person name="Steinbuechel A."/>
            <person name="Daniel R."/>
        </authorList>
    </citation>
    <scope>NUCLEOTIDE SEQUENCE [LARGE SCALE GENOMIC DNA]</scope>
    <source>
        <strain evidence="8 9">DSM 17494</strain>
    </source>
</reference>